<reference evidence="9" key="3">
    <citation type="journal article" date="2004" name="Trends Parasitol.">
        <title>The Anopheles gambiae genome: an update.</title>
        <authorList>
            <person name="Mongin E."/>
            <person name="Louis C."/>
            <person name="Holt R.A."/>
            <person name="Birney E."/>
            <person name="Collins F.H."/>
        </authorList>
    </citation>
    <scope>NUCLEOTIDE SEQUENCE</scope>
    <source>
        <strain evidence="9">PEST</strain>
    </source>
</reference>
<reference evidence="9" key="4">
    <citation type="journal article" date="2007" name="Genome Biol.">
        <title>Update of the Anopheles gambiae PEST genome assembly.</title>
        <authorList>
            <person name="Sharakhova M.V."/>
            <person name="Hammond M.P."/>
            <person name="Lobo N.F."/>
            <person name="Krzywinski J."/>
            <person name="Unger M.F."/>
            <person name="Hillenmeyer M.E."/>
            <person name="Bruggner R.V."/>
            <person name="Birney E."/>
            <person name="Collins F.H."/>
        </authorList>
    </citation>
    <scope>NUCLEOTIDE SEQUENCE</scope>
    <source>
        <strain evidence="9">PEST</strain>
    </source>
</reference>
<dbReference type="GO" id="GO:0008270">
    <property type="term" value="F:zinc ion binding"/>
    <property type="evidence" value="ECO:0007669"/>
    <property type="project" value="UniProtKB-KW"/>
</dbReference>
<proteinExistence type="predicted"/>
<dbReference type="PANTHER" id="PTHR24394">
    <property type="entry name" value="ZINC FINGER PROTEIN"/>
    <property type="match status" value="1"/>
</dbReference>
<dbReference type="FunFam" id="3.30.160.60:FF:003037">
    <property type="entry name" value="Uncharacterized protein, isoform B"/>
    <property type="match status" value="1"/>
</dbReference>
<dbReference type="FunFam" id="3.30.160.60:FF:000086">
    <property type="entry name" value="transcription factor E4F1 isoform X1"/>
    <property type="match status" value="1"/>
</dbReference>
<dbReference type="eggNOG" id="ENOG502SF49">
    <property type="taxonomic scope" value="Eukaryota"/>
</dbReference>
<dbReference type="PhylomeDB" id="A0NF79"/>
<dbReference type="Pfam" id="PF00096">
    <property type="entry name" value="zf-C2H2"/>
    <property type="match status" value="3"/>
</dbReference>
<dbReference type="Pfam" id="PF02958">
    <property type="entry name" value="EcKL"/>
    <property type="match status" value="1"/>
</dbReference>
<evidence type="ECO:0000256" key="5">
    <source>
        <dbReference type="ARBA" id="ARBA00022833"/>
    </source>
</evidence>
<feature type="domain" description="C2H2-type" evidence="8">
    <location>
        <begin position="141"/>
        <end position="169"/>
    </location>
</feature>
<evidence type="ECO:0000256" key="7">
    <source>
        <dbReference type="PROSITE-ProRule" id="PRU00042"/>
    </source>
</evidence>
<keyword evidence="2" id="KW-0479">Metal-binding</keyword>
<gene>
    <name evidence="9" type="ORF">AgaP_AGAP007947</name>
</gene>
<feature type="domain" description="C2H2-type" evidence="8">
    <location>
        <begin position="197"/>
        <end position="224"/>
    </location>
</feature>
<feature type="domain" description="C2H2-type" evidence="8">
    <location>
        <begin position="170"/>
        <end position="197"/>
    </location>
</feature>
<feature type="non-terminal residue" evidence="9">
    <location>
        <position position="1"/>
    </location>
</feature>
<dbReference type="PANTHER" id="PTHR24394:SF29">
    <property type="entry name" value="MYONEURIN"/>
    <property type="match status" value="1"/>
</dbReference>
<feature type="domain" description="C2H2-type" evidence="8">
    <location>
        <begin position="256"/>
        <end position="283"/>
    </location>
</feature>
<protein>
    <submittedName>
        <fullName evidence="9">AGAP007947-PA</fullName>
    </submittedName>
</protein>
<sequence>KGNVLVLENLKTQGFETIPSDATRTFDEEHIKCALAALARFHSATILLEKETGTSVPLQFPGLLEENAWIRRDNNPRIEELNIAVDILLAFVSCYNHELRVHRKLLKPNEEKKNAKRENSLSSVSKRKLTKLEPLIQQQKFQCELCGNRFTRKSSLKDHKLILHAGVKQHCCKICNRTFGREDSLNTHMALHVGKKFRCKLCSKSFAKGNFLRKHLEEHEMPDSKRKYACTVCSKKFTTVSHLNDHVLIHSDKKPHKCSDCGRSFRQKQQLKVHAYQHVGKPFR</sequence>
<dbReference type="HOGENOM" id="CLU_536662_0_0_1"/>
<dbReference type="InterPro" id="IPR004119">
    <property type="entry name" value="EcKL"/>
</dbReference>
<dbReference type="InterPro" id="IPR036236">
    <property type="entry name" value="Znf_C2H2_sf"/>
</dbReference>
<name>A0NF79_ANOGA</name>
<dbReference type="PaxDb" id="7165-AGAP007947-PA"/>
<keyword evidence="4 7" id="KW-0863">Zinc-finger</keyword>
<evidence type="ECO:0000256" key="3">
    <source>
        <dbReference type="ARBA" id="ARBA00022737"/>
    </source>
</evidence>
<accession>A0NF79</accession>
<dbReference type="SUPFAM" id="SSF57667">
    <property type="entry name" value="beta-beta-alpha zinc fingers"/>
    <property type="match status" value="2"/>
</dbReference>
<evidence type="ECO:0000256" key="4">
    <source>
        <dbReference type="ARBA" id="ARBA00022771"/>
    </source>
</evidence>
<reference evidence="9" key="5">
    <citation type="submission" date="2011-05" db="EMBL/GenBank/DDBJ databases">
        <authorList>
            <consortium name="VectorBase"/>
        </authorList>
    </citation>
    <scope>NUCLEOTIDE SEQUENCE</scope>
    <source>
        <strain evidence="9">PEST</strain>
    </source>
</reference>
<dbReference type="VEuPathDB" id="VectorBase:AGAMI1_011206"/>
<evidence type="ECO:0000259" key="8">
    <source>
        <dbReference type="PROSITE" id="PS50157"/>
    </source>
</evidence>
<reference evidence="9" key="1">
    <citation type="journal article" date="2002" name="Science">
        <title>The genome sequence of the malaria mosquito Anopheles gambiae.</title>
        <authorList>
            <person name="Holt R.A."/>
            <person name="Subramanian G.M."/>
            <person name="Halpern A."/>
            <person name="Sutton G.G."/>
            <person name="Charlab R."/>
            <person name="Nusskern D.R."/>
            <person name="Wincker P."/>
            <person name="Clark A.G."/>
            <person name="Ribeiro J.M."/>
            <person name="Wides R."/>
            <person name="Salzberg S.L."/>
            <person name="Loftus B."/>
            <person name="Yandell M."/>
            <person name="Majoros W.H."/>
            <person name="Rusch D.B."/>
            <person name="Lai Z."/>
            <person name="Kraft C.L."/>
            <person name="Abril J.F."/>
            <person name="Anthouard V."/>
            <person name="Arensburger P."/>
            <person name="Atkinson P.W."/>
            <person name="Baden H."/>
            <person name="de Berardinis V."/>
            <person name="Baldwin D."/>
            <person name="Benes V."/>
            <person name="Biedler J."/>
            <person name="Blass C."/>
            <person name="Bolanos R."/>
            <person name="Boscus D."/>
            <person name="Barnstead M."/>
            <person name="Cai S."/>
            <person name="Center A."/>
            <person name="Chaturverdi K."/>
            <person name="Christophides G.K."/>
            <person name="Chrystal M.A."/>
            <person name="Clamp M."/>
            <person name="Cravchik A."/>
            <person name="Curwen V."/>
            <person name="Dana A."/>
            <person name="Delcher A."/>
            <person name="Dew I."/>
            <person name="Evans C.A."/>
            <person name="Flanigan M."/>
            <person name="Grundschober-Freimoser A."/>
            <person name="Friedli L."/>
            <person name="Gu Z."/>
            <person name="Guan P."/>
            <person name="Guigo R."/>
            <person name="Hillenmeyer M.E."/>
            <person name="Hladun S.L."/>
            <person name="Hogan J.R."/>
            <person name="Hong Y.S."/>
            <person name="Hoover J."/>
            <person name="Jaillon O."/>
            <person name="Ke Z."/>
            <person name="Kodira C."/>
            <person name="Kokoza E."/>
            <person name="Koutsos A."/>
            <person name="Letunic I."/>
            <person name="Levitsky A."/>
            <person name="Liang Y."/>
            <person name="Lin J.J."/>
            <person name="Lobo N.F."/>
            <person name="Lopez J.R."/>
            <person name="Malek J.A."/>
            <person name="McIntosh T.C."/>
            <person name="Meister S."/>
            <person name="Miller J."/>
            <person name="Mobarry C."/>
            <person name="Mongin E."/>
            <person name="Murphy S.D."/>
            <person name="O'Brochta D.A."/>
            <person name="Pfannkoch C."/>
            <person name="Qi R."/>
            <person name="Regier M.A."/>
            <person name="Remington K."/>
            <person name="Shao H."/>
            <person name="Sharakhova M.V."/>
            <person name="Sitter C.D."/>
            <person name="Shetty J."/>
            <person name="Smith T.J."/>
            <person name="Strong R."/>
            <person name="Sun J."/>
            <person name="Thomasova D."/>
            <person name="Ton L.Q."/>
            <person name="Topalis P."/>
            <person name="Tu Z."/>
            <person name="Unger M.F."/>
            <person name="Walenz B."/>
            <person name="Wang A."/>
            <person name="Wang J."/>
            <person name="Wang M."/>
            <person name="Wang X."/>
            <person name="Woodford K.J."/>
            <person name="Wortman J.R."/>
            <person name="Wu M."/>
            <person name="Yao A."/>
            <person name="Zdobnov E.M."/>
            <person name="Zhang H."/>
            <person name="Zhao Q."/>
            <person name="Zhao S."/>
            <person name="Zhu S.C."/>
            <person name="Zhimulev I."/>
            <person name="Coluzzi M."/>
            <person name="della Torre A."/>
            <person name="Roth C.W."/>
            <person name="Louis C."/>
            <person name="Kalush F."/>
            <person name="Mural R.J."/>
            <person name="Myers E.W."/>
            <person name="Adams M.D."/>
            <person name="Smith H.O."/>
            <person name="Broder S."/>
            <person name="Gardner M.J."/>
            <person name="Fraser C.M."/>
            <person name="Birney E."/>
            <person name="Bork P."/>
            <person name="Brey P.T."/>
            <person name="Venter J.C."/>
            <person name="Weissenbach J."/>
            <person name="Kafatos F.C."/>
            <person name="Collins F.H."/>
            <person name="Hoffman S.L."/>
        </authorList>
    </citation>
    <scope>NUCLEOTIDE SEQUENCE [LARGE SCALE GENOMIC DNA]</scope>
    <source>
        <strain evidence="9">PEST</strain>
    </source>
</reference>
<feature type="domain" description="C2H2-type" evidence="8">
    <location>
        <begin position="228"/>
        <end position="255"/>
    </location>
</feature>
<dbReference type="EMBL" id="AAAB01008964">
    <property type="protein sequence ID" value="EAU76375.2"/>
    <property type="molecule type" value="Genomic_DNA"/>
</dbReference>
<organism evidence="9">
    <name type="scientific">Anopheles gambiae</name>
    <name type="common">African malaria mosquito</name>
    <dbReference type="NCBI Taxonomy" id="7165"/>
    <lineage>
        <taxon>Eukaryota</taxon>
        <taxon>Metazoa</taxon>
        <taxon>Ecdysozoa</taxon>
        <taxon>Arthropoda</taxon>
        <taxon>Hexapoda</taxon>
        <taxon>Insecta</taxon>
        <taxon>Pterygota</taxon>
        <taxon>Neoptera</taxon>
        <taxon>Endopterygota</taxon>
        <taxon>Diptera</taxon>
        <taxon>Nematocera</taxon>
        <taxon>Culicoidea</taxon>
        <taxon>Culicidae</taxon>
        <taxon>Anophelinae</taxon>
        <taxon>Anopheles</taxon>
    </lineage>
</organism>
<evidence type="ECO:0000256" key="2">
    <source>
        <dbReference type="ARBA" id="ARBA00022723"/>
    </source>
</evidence>
<keyword evidence="3" id="KW-0677">Repeat</keyword>
<dbReference type="AlphaFoldDB" id="A0NF79"/>
<dbReference type="SMART" id="SM00355">
    <property type="entry name" value="ZnF_C2H2"/>
    <property type="match status" value="5"/>
</dbReference>
<comment type="subcellular location">
    <subcellularLocation>
        <location evidence="1">Nucleus</location>
    </subcellularLocation>
</comment>
<dbReference type="PROSITE" id="PS50157">
    <property type="entry name" value="ZINC_FINGER_C2H2_2"/>
    <property type="match status" value="5"/>
</dbReference>
<dbReference type="VEuPathDB" id="VectorBase:AGAP027987"/>
<dbReference type="GO" id="GO:0005634">
    <property type="term" value="C:nucleus"/>
    <property type="evidence" value="ECO:0007669"/>
    <property type="project" value="UniProtKB-SubCell"/>
</dbReference>
<dbReference type="PROSITE" id="PS00028">
    <property type="entry name" value="ZINC_FINGER_C2H2_1"/>
    <property type="match status" value="4"/>
</dbReference>
<dbReference type="Pfam" id="PF13912">
    <property type="entry name" value="zf-C2H2_6"/>
    <property type="match status" value="2"/>
</dbReference>
<comment type="caution">
    <text evidence="9">The sequence shown here is derived from an EMBL/GenBank/DDBJ whole genome shotgun (WGS) entry which is preliminary data.</text>
</comment>
<evidence type="ECO:0000256" key="6">
    <source>
        <dbReference type="ARBA" id="ARBA00023242"/>
    </source>
</evidence>
<dbReference type="Gene3D" id="3.30.160.60">
    <property type="entry name" value="Classic Zinc Finger"/>
    <property type="match status" value="4"/>
</dbReference>
<keyword evidence="5" id="KW-0862">Zinc</keyword>
<evidence type="ECO:0000256" key="1">
    <source>
        <dbReference type="ARBA" id="ARBA00004123"/>
    </source>
</evidence>
<feature type="non-terminal residue" evidence="9">
    <location>
        <position position="284"/>
    </location>
</feature>
<reference evidence="9" key="2">
    <citation type="submission" date="2002-03" db="EMBL/GenBank/DDBJ databases">
        <authorList>
            <consortium name="The Anopheles Genome Sequencing Consortium"/>
        </authorList>
    </citation>
    <scope>NUCLEOTIDE SEQUENCE</scope>
    <source>
        <strain evidence="9">PEST</strain>
    </source>
</reference>
<evidence type="ECO:0000313" key="9">
    <source>
        <dbReference type="EMBL" id="EAU76375.2"/>
    </source>
</evidence>
<keyword evidence="6" id="KW-0539">Nucleus</keyword>
<dbReference type="InterPro" id="IPR013087">
    <property type="entry name" value="Znf_C2H2_type"/>
</dbReference>